<dbReference type="Pfam" id="PF10355">
    <property type="entry name" value="Ytp1"/>
    <property type="match status" value="1"/>
</dbReference>
<dbReference type="EMBL" id="LT598465">
    <property type="protein sequence ID" value="SCU90037.1"/>
    <property type="molecule type" value="Genomic_DNA"/>
</dbReference>
<feature type="transmembrane region" description="Helical" evidence="1">
    <location>
        <begin position="283"/>
        <end position="306"/>
    </location>
</feature>
<feature type="transmembrane region" description="Helical" evidence="1">
    <location>
        <begin position="164"/>
        <end position="189"/>
    </location>
</feature>
<name>A0A1G4JI01_9SACH</name>
<evidence type="ECO:0000313" key="3">
    <source>
        <dbReference type="EMBL" id="SCU90037.1"/>
    </source>
</evidence>
<dbReference type="PANTHER" id="PTHR31685">
    <property type="entry name" value="INTEGRAL MEMBRANE PROTEIN (AFU_ORTHOLOGUE AFUA_6G12730)-RELATED"/>
    <property type="match status" value="1"/>
</dbReference>
<evidence type="ECO:0000256" key="1">
    <source>
        <dbReference type="SAM" id="Phobius"/>
    </source>
</evidence>
<evidence type="ECO:0000313" key="4">
    <source>
        <dbReference type="Proteomes" id="UP000191024"/>
    </source>
</evidence>
<dbReference type="PANTHER" id="PTHR31685:SF2">
    <property type="entry name" value="PROTEIN YTP1"/>
    <property type="match status" value="1"/>
</dbReference>
<feature type="transmembrane region" description="Helical" evidence="1">
    <location>
        <begin position="20"/>
        <end position="43"/>
    </location>
</feature>
<proteinExistence type="predicted"/>
<feature type="transmembrane region" description="Helical" evidence="1">
    <location>
        <begin position="318"/>
        <end position="334"/>
    </location>
</feature>
<keyword evidence="1" id="KW-1133">Transmembrane helix</keyword>
<feature type="transmembrane region" description="Helical" evidence="1">
    <location>
        <begin position="256"/>
        <end position="271"/>
    </location>
</feature>
<feature type="transmembrane region" description="Helical" evidence="1">
    <location>
        <begin position="230"/>
        <end position="249"/>
    </location>
</feature>
<feature type="transmembrane region" description="Helical" evidence="1">
    <location>
        <begin position="84"/>
        <end position="107"/>
    </location>
</feature>
<feature type="transmembrane region" description="Helical" evidence="1">
    <location>
        <begin position="50"/>
        <end position="69"/>
    </location>
</feature>
<reference evidence="3 4" key="1">
    <citation type="submission" date="2016-03" db="EMBL/GenBank/DDBJ databases">
        <authorList>
            <person name="Devillers H."/>
        </authorList>
    </citation>
    <scope>NUCLEOTIDE SEQUENCE [LARGE SCALE GENOMIC DNA]</scope>
    <source>
        <strain evidence="3">CBS 11717</strain>
    </source>
</reference>
<keyword evidence="4" id="KW-1185">Reference proteome</keyword>
<dbReference type="Proteomes" id="UP000191024">
    <property type="component" value="Chromosome E"/>
</dbReference>
<dbReference type="STRING" id="1230905.A0A1G4JI01"/>
<dbReference type="InterPro" id="IPR018827">
    <property type="entry name" value="YTP1_C"/>
</dbReference>
<keyword evidence="1" id="KW-0812">Transmembrane</keyword>
<gene>
    <name evidence="3" type="ORF">LAMI_0E00320G</name>
</gene>
<evidence type="ECO:0000259" key="2">
    <source>
        <dbReference type="Pfam" id="PF10355"/>
    </source>
</evidence>
<feature type="transmembrane region" description="Helical" evidence="1">
    <location>
        <begin position="127"/>
        <end position="152"/>
    </location>
</feature>
<keyword evidence="1" id="KW-0472">Membrane</keyword>
<organism evidence="3 4">
    <name type="scientific">Lachancea mirantina</name>
    <dbReference type="NCBI Taxonomy" id="1230905"/>
    <lineage>
        <taxon>Eukaryota</taxon>
        <taxon>Fungi</taxon>
        <taxon>Dikarya</taxon>
        <taxon>Ascomycota</taxon>
        <taxon>Saccharomycotina</taxon>
        <taxon>Saccharomycetes</taxon>
        <taxon>Saccharomycetales</taxon>
        <taxon>Saccharomycetaceae</taxon>
        <taxon>Lachancea</taxon>
    </lineage>
</organism>
<sequence>MEMDNNEWVRPQIVDAGSKTFHWLCSVFLLLIVPSLSTSLAFAGRLYSSLILQFIALGYAAVEALILRFPDGNGIENRTSRGTAWFLVLLLGITVFFGSVASGSGVLIERKRLESFVTKAGDGRLKFFHRGLSFAVVLTGWVRVCLAPAALFGFCREKHTGQCIAHGIMGSSFVLYGFVYSLVLVIPWIRNSKRAYSQDQIDSWVMCIWGIVNTFTEHRWGKEGWSHGDYQHTAMGILWWAGGLLGIFLTRGGKRSFVPSLLIVFTGWAMSEHSQHLVISTKVHALFGLVLMSGGALRIIEISFILKDRRTDTEIRSFQYLAPFCLVCAGILFMSANEEQLELVLRLGADHSAYILVVISAAFVTYLWMLLSLEFYLKLTGLSHEHQSMNLNRLSTQGGITDFELEDLEAEH</sequence>
<dbReference type="AlphaFoldDB" id="A0A1G4JI01"/>
<protein>
    <submittedName>
        <fullName evidence="3">LAMI_0E00320g1_1</fullName>
    </submittedName>
</protein>
<accession>A0A1G4JI01</accession>
<dbReference type="OrthoDB" id="4137487at2759"/>
<feature type="domain" description="Protein YTP1-like C-terminal" evidence="2">
    <location>
        <begin position="140"/>
        <end position="375"/>
    </location>
</feature>
<feature type="transmembrane region" description="Helical" evidence="1">
    <location>
        <begin position="354"/>
        <end position="377"/>
    </location>
</feature>